<dbReference type="Gene3D" id="1.10.720.30">
    <property type="entry name" value="SAP domain"/>
    <property type="match status" value="1"/>
</dbReference>
<gene>
    <name evidence="3" type="ORF">CDD80_5715</name>
</gene>
<dbReference type="CDD" id="cd12432">
    <property type="entry name" value="RRM_ACINU"/>
    <property type="match status" value="1"/>
</dbReference>
<dbReference type="Pfam" id="PF02037">
    <property type="entry name" value="SAP"/>
    <property type="match status" value="1"/>
</dbReference>
<accession>A0A2C5YMS8</accession>
<dbReference type="STRING" id="2004952.A0A2C5YMS8"/>
<dbReference type="Proteomes" id="UP000226431">
    <property type="component" value="Unassembled WGS sequence"/>
</dbReference>
<dbReference type="PANTHER" id="PTHR47031:SF3">
    <property type="entry name" value="SAP DOMAIN-CONTAINING PROTEIN"/>
    <property type="match status" value="1"/>
</dbReference>
<dbReference type="SMART" id="SM00513">
    <property type="entry name" value="SAP"/>
    <property type="match status" value="1"/>
</dbReference>
<proteinExistence type="predicted"/>
<organism evidence="3 4">
    <name type="scientific">Ophiocordyceps camponoti-rufipedis</name>
    <dbReference type="NCBI Taxonomy" id="2004952"/>
    <lineage>
        <taxon>Eukaryota</taxon>
        <taxon>Fungi</taxon>
        <taxon>Dikarya</taxon>
        <taxon>Ascomycota</taxon>
        <taxon>Pezizomycotina</taxon>
        <taxon>Sordariomycetes</taxon>
        <taxon>Hypocreomycetidae</taxon>
        <taxon>Hypocreales</taxon>
        <taxon>Ophiocordycipitaceae</taxon>
        <taxon>Ophiocordyceps</taxon>
    </lineage>
</organism>
<feature type="compositionally biased region" description="Basic and acidic residues" evidence="1">
    <location>
        <begin position="191"/>
        <end position="202"/>
    </location>
</feature>
<keyword evidence="4" id="KW-1185">Reference proteome</keyword>
<evidence type="ECO:0000259" key="2">
    <source>
        <dbReference type="PROSITE" id="PS50800"/>
    </source>
</evidence>
<protein>
    <recommendedName>
        <fullName evidence="2">SAP domain-containing protein</fullName>
    </recommendedName>
</protein>
<name>A0A2C5YMS8_9HYPO</name>
<reference evidence="3 4" key="1">
    <citation type="submission" date="2017-06" db="EMBL/GenBank/DDBJ databases">
        <title>Ant-infecting Ophiocordyceps genomes reveal a high diversity of potential behavioral manipulation genes and a possible major role for enterotoxins.</title>
        <authorList>
            <person name="De Bekker C."/>
            <person name="Evans H.C."/>
            <person name="Brachmann A."/>
            <person name="Hughes D.P."/>
        </authorList>
    </citation>
    <scope>NUCLEOTIDE SEQUENCE [LARGE SCALE GENOMIC DNA]</scope>
    <source>
        <strain evidence="3 4">Map16</strain>
    </source>
</reference>
<dbReference type="InterPro" id="IPR003034">
    <property type="entry name" value="SAP_dom"/>
</dbReference>
<dbReference type="SUPFAM" id="SSF68906">
    <property type="entry name" value="SAP domain"/>
    <property type="match status" value="1"/>
</dbReference>
<feature type="domain" description="SAP" evidence="2">
    <location>
        <begin position="4"/>
        <end position="38"/>
    </location>
</feature>
<feature type="compositionally biased region" description="Acidic residues" evidence="1">
    <location>
        <begin position="37"/>
        <end position="46"/>
    </location>
</feature>
<evidence type="ECO:0000256" key="1">
    <source>
        <dbReference type="SAM" id="MobiDB-lite"/>
    </source>
</evidence>
<sequence>MSDWTKLKVTELKAELKSRGLPQAGLKAELVARLQAADDEAEASPEPDEKNEAPIAVEAEAVDEAEASDELVELVPEPPLQGEEEEHVGDAPAELKPVVDEPPVQKSRTSRSPAPVVSASDETPVVDGQIRNGAESLEETPTGDGTVEALKRKRRSASPPSKDESFKRRRAEELAQNDTPSTQLETGDAQVDDRMETEDSAKPETTQAEFAPRSPSPRPERSVSAARPPLDPSPAAGEEPEHERNSFAAPVDPPYHPYTSAIYINNLMRPLREVDLQTHLIELAKLSGDDDDDEHVMIQKFFVDTIRTHAFVVFGSTSTAARVRDSLHGKVWPQESNRKALFVDFVPADKEDGSPVGGCLRTDGRW</sequence>
<dbReference type="OrthoDB" id="5348404at2759"/>
<comment type="caution">
    <text evidence="3">The sequence shown here is derived from an EMBL/GenBank/DDBJ whole genome shotgun (WGS) entry which is preliminary data.</text>
</comment>
<evidence type="ECO:0000313" key="4">
    <source>
        <dbReference type="Proteomes" id="UP000226431"/>
    </source>
</evidence>
<feature type="compositionally biased region" description="Polar residues" evidence="1">
    <location>
        <begin position="176"/>
        <end position="185"/>
    </location>
</feature>
<dbReference type="AlphaFoldDB" id="A0A2C5YMS8"/>
<feature type="compositionally biased region" description="Acidic residues" evidence="1">
    <location>
        <begin position="60"/>
        <end position="72"/>
    </location>
</feature>
<dbReference type="InterPro" id="IPR034257">
    <property type="entry name" value="Acinus_RRM"/>
</dbReference>
<evidence type="ECO:0000313" key="3">
    <source>
        <dbReference type="EMBL" id="PHH70805.1"/>
    </source>
</evidence>
<dbReference type="PANTHER" id="PTHR47031">
    <property type="entry name" value="SAP DNA-BINDING DOMAIN-CONTAINING PROTEIN"/>
    <property type="match status" value="1"/>
</dbReference>
<dbReference type="PROSITE" id="PS50800">
    <property type="entry name" value="SAP"/>
    <property type="match status" value="1"/>
</dbReference>
<dbReference type="InterPro" id="IPR036361">
    <property type="entry name" value="SAP_dom_sf"/>
</dbReference>
<dbReference type="EMBL" id="NJES01000584">
    <property type="protein sequence ID" value="PHH70805.1"/>
    <property type="molecule type" value="Genomic_DNA"/>
</dbReference>
<feature type="compositionally biased region" description="Basic and acidic residues" evidence="1">
    <location>
        <begin position="161"/>
        <end position="173"/>
    </location>
</feature>
<feature type="region of interest" description="Disordered" evidence="1">
    <location>
        <begin position="35"/>
        <end position="252"/>
    </location>
</feature>